<dbReference type="PANTHER" id="PTHR43327:SF2">
    <property type="entry name" value="MODULATOR OF FTSH PROTEASE HFLK"/>
    <property type="match status" value="1"/>
</dbReference>
<comment type="similarity">
    <text evidence="2">Belongs to the band 7/mec-2 family. HflK subfamily.</text>
</comment>
<protein>
    <recommendedName>
        <fullName evidence="7">Band 7 domain-containing protein</fullName>
    </recommendedName>
</protein>
<dbReference type="Gene3D" id="3.30.479.30">
    <property type="entry name" value="Band 7 domain"/>
    <property type="match status" value="1"/>
</dbReference>
<evidence type="ECO:0000256" key="6">
    <source>
        <dbReference type="SAM" id="Phobius"/>
    </source>
</evidence>
<gene>
    <name evidence="8" type="ORF">LCGC14_1267870</name>
</gene>
<dbReference type="InterPro" id="IPR001107">
    <property type="entry name" value="Band_7"/>
</dbReference>
<evidence type="ECO:0000256" key="3">
    <source>
        <dbReference type="ARBA" id="ARBA00022692"/>
    </source>
</evidence>
<dbReference type="NCBIfam" id="TIGR01933">
    <property type="entry name" value="hflK"/>
    <property type="match status" value="1"/>
</dbReference>
<evidence type="ECO:0000259" key="7">
    <source>
        <dbReference type="SMART" id="SM00244"/>
    </source>
</evidence>
<dbReference type="SMART" id="SM00244">
    <property type="entry name" value="PHB"/>
    <property type="match status" value="1"/>
</dbReference>
<accession>A0A0F9P243</accession>
<feature type="domain" description="Band 7" evidence="7">
    <location>
        <begin position="56"/>
        <end position="237"/>
    </location>
</feature>
<keyword evidence="5 6" id="KW-0472">Membrane</keyword>
<dbReference type="SUPFAM" id="SSF117892">
    <property type="entry name" value="Band 7/SPFH domain"/>
    <property type="match status" value="1"/>
</dbReference>
<organism evidence="8">
    <name type="scientific">marine sediment metagenome</name>
    <dbReference type="NCBI Taxonomy" id="412755"/>
    <lineage>
        <taxon>unclassified sequences</taxon>
        <taxon>metagenomes</taxon>
        <taxon>ecological metagenomes</taxon>
    </lineage>
</organism>
<evidence type="ECO:0000256" key="1">
    <source>
        <dbReference type="ARBA" id="ARBA00004370"/>
    </source>
</evidence>
<dbReference type="GO" id="GO:0016020">
    <property type="term" value="C:membrane"/>
    <property type="evidence" value="ECO:0007669"/>
    <property type="project" value="UniProtKB-SubCell"/>
</dbReference>
<dbReference type="CDD" id="cd03404">
    <property type="entry name" value="SPFH_HflK"/>
    <property type="match status" value="1"/>
</dbReference>
<evidence type="ECO:0000256" key="4">
    <source>
        <dbReference type="ARBA" id="ARBA00022989"/>
    </source>
</evidence>
<comment type="caution">
    <text evidence="8">The sequence shown here is derived from an EMBL/GenBank/DDBJ whole genome shotgun (WGS) entry which is preliminary data.</text>
</comment>
<evidence type="ECO:0000256" key="5">
    <source>
        <dbReference type="ARBA" id="ARBA00023136"/>
    </source>
</evidence>
<keyword evidence="4 6" id="KW-1133">Transmembrane helix</keyword>
<dbReference type="EMBL" id="LAZR01007086">
    <property type="protein sequence ID" value="KKM87542.1"/>
    <property type="molecule type" value="Genomic_DNA"/>
</dbReference>
<keyword evidence="3 6" id="KW-0812">Transmembrane</keyword>
<reference evidence="8" key="1">
    <citation type="journal article" date="2015" name="Nature">
        <title>Complex archaea that bridge the gap between prokaryotes and eukaryotes.</title>
        <authorList>
            <person name="Spang A."/>
            <person name="Saw J.H."/>
            <person name="Jorgensen S.L."/>
            <person name="Zaremba-Niedzwiedzka K."/>
            <person name="Martijn J."/>
            <person name="Lind A.E."/>
            <person name="van Eijk R."/>
            <person name="Schleper C."/>
            <person name="Guy L."/>
            <person name="Ettema T.J."/>
        </authorList>
    </citation>
    <scope>NUCLEOTIDE SEQUENCE</scope>
</reference>
<dbReference type="PANTHER" id="PTHR43327">
    <property type="entry name" value="STOMATIN-LIKE PROTEIN 2, MITOCHONDRIAL"/>
    <property type="match status" value="1"/>
</dbReference>
<feature type="transmembrane region" description="Helical" evidence="6">
    <location>
        <begin position="38"/>
        <end position="61"/>
    </location>
</feature>
<dbReference type="InterPro" id="IPR036013">
    <property type="entry name" value="Band_7/SPFH_dom_sf"/>
</dbReference>
<evidence type="ECO:0000256" key="2">
    <source>
        <dbReference type="ARBA" id="ARBA00006971"/>
    </source>
</evidence>
<proteinExistence type="inferred from homology"/>
<evidence type="ECO:0000313" key="8">
    <source>
        <dbReference type="EMBL" id="KKM87542.1"/>
    </source>
</evidence>
<comment type="subcellular location">
    <subcellularLocation>
        <location evidence="1">Membrane</location>
    </subcellularLocation>
</comment>
<dbReference type="InterPro" id="IPR050710">
    <property type="entry name" value="Band7/mec-2_domain"/>
</dbReference>
<name>A0A0F9P243_9ZZZZ</name>
<dbReference type="InterPro" id="IPR010201">
    <property type="entry name" value="HflK"/>
</dbReference>
<sequence>MNWDWDKLKDQQKKMGGNVPQMDEFIEKFKKFKLPGKLPGGPLIILIIIAILFGSSTFYTVGVDEVGIVQRFGKYTRTSQPGLNFKLPVGIEKVTKVKVKRVFKEEFGFRSTRITDRRRYASEGEGVNVSLMLVGDLNVGIVPWIVQYRIKDPYKYLFKVRNVRRLLIDMSEASMRLVVGDRSINEVISKREEIAVEAKSVLQKELDHAETGIHIVTVEMKKTNVPGPVQPSFNEVNQAIQEKEKMIYQAKEDYNREIPQARGEAERTIKAAEGYALDRVNRSEGDASRFVSMYEEYVNAKDVTKRRLYLEMLQDVFPKLGQKYILDSDQQNILPFLNLGQQSGVIK</sequence>
<dbReference type="Pfam" id="PF01145">
    <property type="entry name" value="Band_7"/>
    <property type="match status" value="1"/>
</dbReference>
<dbReference type="AlphaFoldDB" id="A0A0F9P243"/>